<keyword evidence="3" id="KW-1185">Reference proteome</keyword>
<dbReference type="EMBL" id="QPFP01000075">
    <property type="protein sequence ID" value="TEB23635.1"/>
    <property type="molecule type" value="Genomic_DNA"/>
</dbReference>
<feature type="compositionally biased region" description="Acidic residues" evidence="1">
    <location>
        <begin position="497"/>
        <end position="517"/>
    </location>
</feature>
<evidence type="ECO:0000313" key="2">
    <source>
        <dbReference type="EMBL" id="TEB23635.1"/>
    </source>
</evidence>
<sequence>MAPNRVQFWGATLFDFFYVRRIPDCPYLATISTGSKLWEWMKEEGEHYAKHQMAKAEREPGPELVPPYPIDRLLKEFEVAAPVQRKGKEREGALQFGRDIPFSKPIPTLQDVHDPFKTLSTVRSCSHPPNWDDQPDLVSAYRLELSDEGGNKLESELEAVKIADVLMKAIFDEFMKNPTAEGRALERGFLYIPQGTKPGPCAPAVYFLHDPRPARRAPPEAHLYITPHELTGTGHHSVVYNVEWELPRHVLVEDYICKKCVFETGIAMLEAEDGPNGETKDPKWLEKTGEVIETVKSYPGFSLAPFDDEGECIRDVDGTIATYDIEPPSHTVIRKYIGPVRVIDTKVPWQNADLGPFCEHLKEERENESLTVRVKVVAKMSLEKDAHLEREAKNYQEFPRHFFEHWSGYNVLPPLHDPVPVGALVPQFYGYYVPDESVPVTIWEMGQKGGEGEDSESEGSEDDEQDEPETSDDMTVEPEEDQREESGDDTPSAQSGLDEDDSGTDEDSTGDEEEEEKDTPQYYSYRSPLLLIESCGRPICDTLEEMTIDDRQHCASLFFRLHHEGWTHGSSYTRNVLYQPGPLTASPSVREENATKRPDLRQTSFRLIDFGRSVKVEGPKNRAVEEADLTGMFRILHLS</sequence>
<feature type="region of interest" description="Disordered" evidence="1">
    <location>
        <begin position="446"/>
        <end position="525"/>
    </location>
</feature>
<evidence type="ECO:0000313" key="3">
    <source>
        <dbReference type="Proteomes" id="UP000298030"/>
    </source>
</evidence>
<proteinExistence type="predicted"/>
<protein>
    <recommendedName>
        <fullName evidence="4">Protein kinase domain-containing protein</fullName>
    </recommendedName>
</protein>
<feature type="compositionally biased region" description="Acidic residues" evidence="1">
    <location>
        <begin position="452"/>
        <end position="488"/>
    </location>
</feature>
<accession>A0A4Y7SP59</accession>
<dbReference type="AlphaFoldDB" id="A0A4Y7SP59"/>
<comment type="caution">
    <text evidence="2">The sequence shown here is derived from an EMBL/GenBank/DDBJ whole genome shotgun (WGS) entry which is preliminary data.</text>
</comment>
<gene>
    <name evidence="2" type="ORF">FA13DRAFT_1756994</name>
</gene>
<dbReference type="STRING" id="71717.A0A4Y7SP59"/>
<reference evidence="2 3" key="1">
    <citation type="journal article" date="2019" name="Nat. Ecol. Evol.">
        <title>Megaphylogeny resolves global patterns of mushroom evolution.</title>
        <authorList>
            <person name="Varga T."/>
            <person name="Krizsan K."/>
            <person name="Foldi C."/>
            <person name="Dima B."/>
            <person name="Sanchez-Garcia M."/>
            <person name="Sanchez-Ramirez S."/>
            <person name="Szollosi G.J."/>
            <person name="Szarkandi J.G."/>
            <person name="Papp V."/>
            <person name="Albert L."/>
            <person name="Andreopoulos W."/>
            <person name="Angelini C."/>
            <person name="Antonin V."/>
            <person name="Barry K.W."/>
            <person name="Bougher N.L."/>
            <person name="Buchanan P."/>
            <person name="Buyck B."/>
            <person name="Bense V."/>
            <person name="Catcheside P."/>
            <person name="Chovatia M."/>
            <person name="Cooper J."/>
            <person name="Damon W."/>
            <person name="Desjardin D."/>
            <person name="Finy P."/>
            <person name="Geml J."/>
            <person name="Haridas S."/>
            <person name="Hughes K."/>
            <person name="Justo A."/>
            <person name="Karasinski D."/>
            <person name="Kautmanova I."/>
            <person name="Kiss B."/>
            <person name="Kocsube S."/>
            <person name="Kotiranta H."/>
            <person name="LaButti K.M."/>
            <person name="Lechner B.E."/>
            <person name="Liimatainen K."/>
            <person name="Lipzen A."/>
            <person name="Lukacs Z."/>
            <person name="Mihaltcheva S."/>
            <person name="Morgado L.N."/>
            <person name="Niskanen T."/>
            <person name="Noordeloos M.E."/>
            <person name="Ohm R.A."/>
            <person name="Ortiz-Santana B."/>
            <person name="Ovrebo C."/>
            <person name="Racz N."/>
            <person name="Riley R."/>
            <person name="Savchenko A."/>
            <person name="Shiryaev A."/>
            <person name="Soop K."/>
            <person name="Spirin V."/>
            <person name="Szebenyi C."/>
            <person name="Tomsovsky M."/>
            <person name="Tulloss R.E."/>
            <person name="Uehling J."/>
            <person name="Grigoriev I.V."/>
            <person name="Vagvolgyi C."/>
            <person name="Papp T."/>
            <person name="Martin F.M."/>
            <person name="Miettinen O."/>
            <person name="Hibbett D.S."/>
            <person name="Nagy L.G."/>
        </authorList>
    </citation>
    <scope>NUCLEOTIDE SEQUENCE [LARGE SCALE GENOMIC DNA]</scope>
    <source>
        <strain evidence="2 3">FP101781</strain>
    </source>
</reference>
<organism evidence="2 3">
    <name type="scientific">Coprinellus micaceus</name>
    <name type="common">Glistening ink-cap mushroom</name>
    <name type="synonym">Coprinus micaceus</name>
    <dbReference type="NCBI Taxonomy" id="71717"/>
    <lineage>
        <taxon>Eukaryota</taxon>
        <taxon>Fungi</taxon>
        <taxon>Dikarya</taxon>
        <taxon>Basidiomycota</taxon>
        <taxon>Agaricomycotina</taxon>
        <taxon>Agaricomycetes</taxon>
        <taxon>Agaricomycetidae</taxon>
        <taxon>Agaricales</taxon>
        <taxon>Agaricineae</taxon>
        <taxon>Psathyrellaceae</taxon>
        <taxon>Coprinellus</taxon>
    </lineage>
</organism>
<name>A0A4Y7SP59_COPMI</name>
<dbReference type="Proteomes" id="UP000298030">
    <property type="component" value="Unassembled WGS sequence"/>
</dbReference>
<dbReference type="OrthoDB" id="5327923at2759"/>
<evidence type="ECO:0000256" key="1">
    <source>
        <dbReference type="SAM" id="MobiDB-lite"/>
    </source>
</evidence>
<evidence type="ECO:0008006" key="4">
    <source>
        <dbReference type="Google" id="ProtNLM"/>
    </source>
</evidence>